<reference evidence="1 2" key="1">
    <citation type="submission" date="2019-05" db="EMBL/GenBank/DDBJ databases">
        <title>Another draft genome of Portunus trituberculatus and its Hox gene families provides insights of decapod evolution.</title>
        <authorList>
            <person name="Jeong J.-H."/>
            <person name="Song I."/>
            <person name="Kim S."/>
            <person name="Choi T."/>
            <person name="Kim D."/>
            <person name="Ryu S."/>
            <person name="Kim W."/>
        </authorList>
    </citation>
    <scope>NUCLEOTIDE SEQUENCE [LARGE SCALE GENOMIC DNA]</scope>
    <source>
        <tissue evidence="1">Muscle</tissue>
    </source>
</reference>
<dbReference type="Proteomes" id="UP000324222">
    <property type="component" value="Unassembled WGS sequence"/>
</dbReference>
<protein>
    <submittedName>
        <fullName evidence="1">Uncharacterized protein</fullName>
    </submittedName>
</protein>
<dbReference type="EMBL" id="VSRR010016755">
    <property type="protein sequence ID" value="MPC59661.1"/>
    <property type="molecule type" value="Genomic_DNA"/>
</dbReference>
<proteinExistence type="predicted"/>
<evidence type="ECO:0000313" key="2">
    <source>
        <dbReference type="Proteomes" id="UP000324222"/>
    </source>
</evidence>
<dbReference type="AlphaFoldDB" id="A0A5B7GHT9"/>
<gene>
    <name evidence="1" type="ORF">E2C01_053685</name>
</gene>
<comment type="caution">
    <text evidence="1">The sequence shown here is derived from an EMBL/GenBank/DDBJ whole genome shotgun (WGS) entry which is preliminary data.</text>
</comment>
<keyword evidence="2" id="KW-1185">Reference proteome</keyword>
<organism evidence="1 2">
    <name type="scientific">Portunus trituberculatus</name>
    <name type="common">Swimming crab</name>
    <name type="synonym">Neptunus trituberculatus</name>
    <dbReference type="NCBI Taxonomy" id="210409"/>
    <lineage>
        <taxon>Eukaryota</taxon>
        <taxon>Metazoa</taxon>
        <taxon>Ecdysozoa</taxon>
        <taxon>Arthropoda</taxon>
        <taxon>Crustacea</taxon>
        <taxon>Multicrustacea</taxon>
        <taxon>Malacostraca</taxon>
        <taxon>Eumalacostraca</taxon>
        <taxon>Eucarida</taxon>
        <taxon>Decapoda</taxon>
        <taxon>Pleocyemata</taxon>
        <taxon>Brachyura</taxon>
        <taxon>Eubrachyura</taxon>
        <taxon>Portunoidea</taxon>
        <taxon>Portunidae</taxon>
        <taxon>Portuninae</taxon>
        <taxon>Portunus</taxon>
    </lineage>
</organism>
<evidence type="ECO:0000313" key="1">
    <source>
        <dbReference type="EMBL" id="MPC59661.1"/>
    </source>
</evidence>
<name>A0A5B7GHT9_PORTR</name>
<accession>A0A5B7GHT9</accession>
<sequence length="64" mass="7318">MKLGILRHLHQFFFIPPTGNSVQRPYLPLSIHIVLLDLLESKAFLLINSPPLTDCLQPLSHYIP</sequence>